<dbReference type="CDD" id="cd00082">
    <property type="entry name" value="HisKA"/>
    <property type="match status" value="1"/>
</dbReference>
<feature type="transmembrane region" description="Helical" evidence="14">
    <location>
        <begin position="75"/>
        <end position="100"/>
    </location>
</feature>
<keyword evidence="10" id="KW-0902">Two-component regulatory system</keyword>
<dbReference type="SUPFAM" id="SSF55785">
    <property type="entry name" value="PYP-like sensor domain (PAS domain)"/>
    <property type="match status" value="1"/>
</dbReference>
<dbReference type="PANTHER" id="PTHR43047">
    <property type="entry name" value="TWO-COMPONENT HISTIDINE PROTEIN KINASE"/>
    <property type="match status" value="1"/>
</dbReference>
<evidence type="ECO:0000256" key="8">
    <source>
        <dbReference type="ARBA" id="ARBA00022777"/>
    </source>
</evidence>
<dbReference type="CDD" id="cd16922">
    <property type="entry name" value="HATPase_EvgS-ArcB-TorS-like"/>
    <property type="match status" value="1"/>
</dbReference>
<dbReference type="Pfam" id="PF16927">
    <property type="entry name" value="HisKA_7TM"/>
    <property type="match status" value="1"/>
</dbReference>
<dbReference type="NCBIfam" id="TIGR00229">
    <property type="entry name" value="sensory_box"/>
    <property type="match status" value="1"/>
</dbReference>
<feature type="domain" description="Histidine kinase" evidence="15">
    <location>
        <begin position="518"/>
        <end position="732"/>
    </location>
</feature>
<feature type="region of interest" description="Disordered" evidence="13">
    <location>
        <begin position="707"/>
        <end position="755"/>
    </location>
</feature>
<evidence type="ECO:0000256" key="14">
    <source>
        <dbReference type="SAM" id="Phobius"/>
    </source>
</evidence>
<name>A0A9X2U599_9BACT</name>
<dbReference type="EC" id="2.7.13.3" evidence="3"/>
<reference evidence="17" key="1">
    <citation type="submission" date="2022-08" db="EMBL/GenBank/DDBJ databases">
        <title>Genomic Encyclopedia of Type Strains, Phase V (KMG-V): Genome sequencing to study the core and pangenomes of soil and plant-associated prokaryotes.</title>
        <authorList>
            <person name="Whitman W."/>
        </authorList>
    </citation>
    <scope>NUCLEOTIDE SEQUENCE</scope>
    <source>
        <strain evidence="17">SP2017</strain>
    </source>
</reference>
<dbReference type="Gene3D" id="3.30.450.20">
    <property type="entry name" value="PAS domain"/>
    <property type="match status" value="2"/>
</dbReference>
<evidence type="ECO:0000256" key="12">
    <source>
        <dbReference type="SAM" id="Coils"/>
    </source>
</evidence>
<dbReference type="InterPro" id="IPR005467">
    <property type="entry name" value="His_kinase_dom"/>
</dbReference>
<dbReference type="InterPro" id="IPR004358">
    <property type="entry name" value="Sig_transdc_His_kin-like_C"/>
</dbReference>
<evidence type="ECO:0000313" key="18">
    <source>
        <dbReference type="Proteomes" id="UP001155010"/>
    </source>
</evidence>
<proteinExistence type="predicted"/>
<keyword evidence="9" id="KW-0067">ATP-binding</keyword>
<dbReference type="InterPro" id="IPR036097">
    <property type="entry name" value="HisK_dim/P_sf"/>
</dbReference>
<keyword evidence="4" id="KW-1003">Cell membrane</keyword>
<keyword evidence="8" id="KW-0418">Kinase</keyword>
<dbReference type="InterPro" id="IPR036890">
    <property type="entry name" value="HATPase_C_sf"/>
</dbReference>
<evidence type="ECO:0000256" key="1">
    <source>
        <dbReference type="ARBA" id="ARBA00000085"/>
    </source>
</evidence>
<dbReference type="Pfam" id="PF08448">
    <property type="entry name" value="PAS_4"/>
    <property type="match status" value="1"/>
</dbReference>
<dbReference type="Pfam" id="PF00512">
    <property type="entry name" value="HisKA"/>
    <property type="match status" value="1"/>
</dbReference>
<dbReference type="CDD" id="cd00130">
    <property type="entry name" value="PAS"/>
    <property type="match status" value="1"/>
</dbReference>
<feature type="domain" description="PAC" evidence="16">
    <location>
        <begin position="441"/>
        <end position="493"/>
    </location>
</feature>
<evidence type="ECO:0000256" key="4">
    <source>
        <dbReference type="ARBA" id="ARBA00022475"/>
    </source>
</evidence>
<dbReference type="InterPro" id="IPR035965">
    <property type="entry name" value="PAS-like_dom_sf"/>
</dbReference>
<dbReference type="SMART" id="SM00387">
    <property type="entry name" value="HATPase_c"/>
    <property type="match status" value="1"/>
</dbReference>
<dbReference type="InterPro" id="IPR013656">
    <property type="entry name" value="PAS_4"/>
</dbReference>
<feature type="transmembrane region" description="Helical" evidence="14">
    <location>
        <begin position="47"/>
        <end position="69"/>
    </location>
</feature>
<dbReference type="InterPro" id="IPR031621">
    <property type="entry name" value="HisKA_7TM"/>
</dbReference>
<dbReference type="RefSeq" id="WP_259081216.1">
    <property type="nucleotide sequence ID" value="NZ_JANTZN010000003.1"/>
</dbReference>
<dbReference type="PROSITE" id="PS50109">
    <property type="entry name" value="HIS_KIN"/>
    <property type="match status" value="1"/>
</dbReference>
<comment type="caution">
    <text evidence="17">The sequence shown here is derived from an EMBL/GenBank/DDBJ whole genome shotgun (WGS) entry which is preliminary data.</text>
</comment>
<gene>
    <name evidence="17" type="ORF">GGP83_000073</name>
</gene>
<evidence type="ECO:0000259" key="16">
    <source>
        <dbReference type="PROSITE" id="PS50113"/>
    </source>
</evidence>
<keyword evidence="5" id="KW-0597">Phosphoprotein</keyword>
<evidence type="ECO:0000259" key="15">
    <source>
        <dbReference type="PROSITE" id="PS50109"/>
    </source>
</evidence>
<keyword evidence="14" id="KW-0812">Transmembrane</keyword>
<evidence type="ECO:0000256" key="11">
    <source>
        <dbReference type="ARBA" id="ARBA00023136"/>
    </source>
</evidence>
<evidence type="ECO:0000256" key="13">
    <source>
        <dbReference type="SAM" id="MobiDB-lite"/>
    </source>
</evidence>
<dbReference type="GO" id="GO:0000155">
    <property type="term" value="F:phosphorelay sensor kinase activity"/>
    <property type="evidence" value="ECO:0007669"/>
    <property type="project" value="InterPro"/>
</dbReference>
<dbReference type="SMART" id="SM00388">
    <property type="entry name" value="HisKA"/>
    <property type="match status" value="1"/>
</dbReference>
<feature type="transmembrane region" description="Helical" evidence="14">
    <location>
        <begin position="112"/>
        <end position="133"/>
    </location>
</feature>
<dbReference type="SUPFAM" id="SSF55874">
    <property type="entry name" value="ATPase domain of HSP90 chaperone/DNA topoisomerase II/histidine kinase"/>
    <property type="match status" value="1"/>
</dbReference>
<dbReference type="InterPro" id="IPR003661">
    <property type="entry name" value="HisK_dim/P_dom"/>
</dbReference>
<dbReference type="InterPro" id="IPR000700">
    <property type="entry name" value="PAS-assoc_C"/>
</dbReference>
<dbReference type="FunFam" id="3.30.565.10:FF:000023">
    <property type="entry name" value="PAS domain-containing sensor histidine kinase"/>
    <property type="match status" value="1"/>
</dbReference>
<feature type="coiled-coil region" evidence="12">
    <location>
        <begin position="478"/>
        <end position="511"/>
    </location>
</feature>
<dbReference type="EMBL" id="JANUBB010000001">
    <property type="protein sequence ID" value="MCS3950147.1"/>
    <property type="molecule type" value="Genomic_DNA"/>
</dbReference>
<dbReference type="Gene3D" id="1.10.287.130">
    <property type="match status" value="1"/>
</dbReference>
<dbReference type="SMART" id="SM00091">
    <property type="entry name" value="PAS"/>
    <property type="match status" value="1"/>
</dbReference>
<evidence type="ECO:0000256" key="7">
    <source>
        <dbReference type="ARBA" id="ARBA00022741"/>
    </source>
</evidence>
<keyword evidence="14" id="KW-1133">Transmembrane helix</keyword>
<comment type="catalytic activity">
    <reaction evidence="1">
        <text>ATP + protein L-histidine = ADP + protein N-phospho-L-histidine.</text>
        <dbReference type="EC" id="2.7.13.3"/>
    </reaction>
</comment>
<dbReference type="GO" id="GO:0005886">
    <property type="term" value="C:plasma membrane"/>
    <property type="evidence" value="ECO:0007669"/>
    <property type="project" value="UniProtKB-SubCell"/>
</dbReference>
<evidence type="ECO:0000256" key="3">
    <source>
        <dbReference type="ARBA" id="ARBA00012438"/>
    </source>
</evidence>
<evidence type="ECO:0000313" key="17">
    <source>
        <dbReference type="EMBL" id="MCS3950147.1"/>
    </source>
</evidence>
<feature type="transmembrane region" description="Helical" evidence="14">
    <location>
        <begin position="14"/>
        <end position="35"/>
    </location>
</feature>
<dbReference type="SUPFAM" id="SSF47384">
    <property type="entry name" value="Homodimeric domain of signal transducing histidine kinase"/>
    <property type="match status" value="1"/>
</dbReference>
<dbReference type="InterPro" id="IPR003594">
    <property type="entry name" value="HATPase_dom"/>
</dbReference>
<comment type="subcellular location">
    <subcellularLocation>
        <location evidence="2">Cell membrane</location>
    </subcellularLocation>
</comment>
<feature type="compositionally biased region" description="Basic and acidic residues" evidence="13">
    <location>
        <begin position="730"/>
        <end position="755"/>
    </location>
</feature>
<dbReference type="Pfam" id="PF02518">
    <property type="entry name" value="HATPase_c"/>
    <property type="match status" value="1"/>
</dbReference>
<feature type="transmembrane region" description="Helical" evidence="14">
    <location>
        <begin position="182"/>
        <end position="201"/>
    </location>
</feature>
<keyword evidence="7" id="KW-0547">Nucleotide-binding</keyword>
<keyword evidence="12" id="KW-0175">Coiled coil</keyword>
<dbReference type="PANTHER" id="PTHR43047:SF72">
    <property type="entry name" value="OSMOSENSING HISTIDINE PROTEIN KINASE SLN1"/>
    <property type="match status" value="1"/>
</dbReference>
<dbReference type="PRINTS" id="PR00344">
    <property type="entry name" value="BCTRLSENSOR"/>
</dbReference>
<keyword evidence="6" id="KW-0808">Transferase</keyword>
<evidence type="ECO:0000256" key="5">
    <source>
        <dbReference type="ARBA" id="ARBA00022553"/>
    </source>
</evidence>
<dbReference type="GO" id="GO:0005524">
    <property type="term" value="F:ATP binding"/>
    <property type="evidence" value="ECO:0007669"/>
    <property type="project" value="UniProtKB-KW"/>
</dbReference>
<protein>
    <recommendedName>
        <fullName evidence="3">histidine kinase</fullName>
        <ecNumber evidence="3">2.7.13.3</ecNumber>
    </recommendedName>
</protein>
<evidence type="ECO:0000256" key="2">
    <source>
        <dbReference type="ARBA" id="ARBA00004236"/>
    </source>
</evidence>
<sequence length="755" mass="82146">MIGSLIEASTPLTYTGYLLAFVAATAACLGAAWRARSIPSPETRQALTWFFSGSAVWAGAYVGFLLVGSALEKHLFYQLSLIVGFGTVFAWLWFCSAYSGRGLHRNRRVQQFAIAVYVIVTALKVTNPLHGLYYGLEPAGGAFGLVVTHETLYWVVMAVAYALSAAGYLMIFEFLLEAEAKVLPLGVLTGLTALPAVFNVIGHVEPALLDITHEPLGVAVFAVGLLFAYETQFSVVQLTGSVEEPNLTIGREGRIRGLGGGIKEIIPPLSEEDLGRPLTEALPGLGETIRCGEPAWRAGFEKGEAQECREERAMTAPTQSDASVRPAEHCRYFRVIQTSLGQGMDAQTVVLSDITEQKRRERELRESERRFQAMLNDPNILAGVLSPDGTFQKVNDTALGYIEATRADVLGRPFWETPWWETENRSAVREKVERVAEGEYMRFEAEHVTPDGEARTVTGIMRPVTGEEGEVVSIFVTARDITERKRKARRLKEAKEQAELSKLEAEEASRMKSAMLANMSHEIRTPLTGIIGFAEAIGDEIDGDGGVAHFADLIEDSGRRLLDTLDAVLNLSKLEAGQMTLASRPIDLADQARQVAREFAAEADESGLALEVEAEEAGARADEGGLQIVLQNLLSNAIKYTEEGTVQVRTYREDGEAVLQIEDTGIGMDPAVAESLFEPFRQGSEGLSREYEGTGIGLAVTKKATEQMGGSIDVETEKGEGSTFTARLPAADRKAKRSATDPNEKKTGRSDRVGG</sequence>
<evidence type="ECO:0000256" key="10">
    <source>
        <dbReference type="ARBA" id="ARBA00023012"/>
    </source>
</evidence>
<evidence type="ECO:0000256" key="6">
    <source>
        <dbReference type="ARBA" id="ARBA00022679"/>
    </source>
</evidence>
<accession>A0A9X2U599</accession>
<dbReference type="GO" id="GO:0009927">
    <property type="term" value="F:histidine phosphotransfer kinase activity"/>
    <property type="evidence" value="ECO:0007669"/>
    <property type="project" value="TreeGrafter"/>
</dbReference>
<dbReference type="PROSITE" id="PS50113">
    <property type="entry name" value="PAC"/>
    <property type="match status" value="1"/>
</dbReference>
<dbReference type="Gene3D" id="3.30.565.10">
    <property type="entry name" value="Histidine kinase-like ATPase, C-terminal domain"/>
    <property type="match status" value="1"/>
</dbReference>
<keyword evidence="11 14" id="KW-0472">Membrane</keyword>
<dbReference type="InterPro" id="IPR000014">
    <property type="entry name" value="PAS"/>
</dbReference>
<evidence type="ECO:0000256" key="9">
    <source>
        <dbReference type="ARBA" id="ARBA00022840"/>
    </source>
</evidence>
<dbReference type="AlphaFoldDB" id="A0A9X2U599"/>
<feature type="transmembrane region" description="Helical" evidence="14">
    <location>
        <begin position="153"/>
        <end position="175"/>
    </location>
</feature>
<dbReference type="Proteomes" id="UP001155010">
    <property type="component" value="Unassembled WGS sequence"/>
</dbReference>
<organism evidence="17 18">
    <name type="scientific">Salinibacter ruber</name>
    <dbReference type="NCBI Taxonomy" id="146919"/>
    <lineage>
        <taxon>Bacteria</taxon>
        <taxon>Pseudomonadati</taxon>
        <taxon>Rhodothermota</taxon>
        <taxon>Rhodothermia</taxon>
        <taxon>Rhodothermales</taxon>
        <taxon>Salinibacteraceae</taxon>
        <taxon>Salinibacter</taxon>
    </lineage>
</organism>